<organism evidence="4 5">
    <name type="scientific">Quisquiliibacterium transsilvanicum</name>
    <dbReference type="NCBI Taxonomy" id="1549638"/>
    <lineage>
        <taxon>Bacteria</taxon>
        <taxon>Pseudomonadati</taxon>
        <taxon>Pseudomonadota</taxon>
        <taxon>Betaproteobacteria</taxon>
        <taxon>Burkholderiales</taxon>
        <taxon>Burkholderiaceae</taxon>
        <taxon>Quisquiliibacterium</taxon>
    </lineage>
</organism>
<reference evidence="4 5" key="1">
    <citation type="submission" date="2020-08" db="EMBL/GenBank/DDBJ databases">
        <title>Genomic Encyclopedia of Type Strains, Phase IV (KMG-IV): sequencing the most valuable type-strain genomes for metagenomic binning, comparative biology and taxonomic classification.</title>
        <authorList>
            <person name="Goeker M."/>
        </authorList>
    </citation>
    <scope>NUCLEOTIDE SEQUENCE [LARGE SCALE GENOMIC DNA]</scope>
    <source>
        <strain evidence="4 5">DSM 29781</strain>
    </source>
</reference>
<keyword evidence="5" id="KW-1185">Reference proteome</keyword>
<comment type="caution">
    <text evidence="4">The sequence shown here is derived from an EMBL/GenBank/DDBJ whole genome shotgun (WGS) entry which is preliminary data.</text>
</comment>
<dbReference type="PANTHER" id="PTHR43877:SF1">
    <property type="entry name" value="ACETYLTRANSFERASE"/>
    <property type="match status" value="1"/>
</dbReference>
<dbReference type="PANTHER" id="PTHR43877">
    <property type="entry name" value="AMINOALKYLPHOSPHONATE N-ACETYLTRANSFERASE-RELATED-RELATED"/>
    <property type="match status" value="1"/>
</dbReference>
<evidence type="ECO:0000259" key="3">
    <source>
        <dbReference type="PROSITE" id="PS51186"/>
    </source>
</evidence>
<evidence type="ECO:0000256" key="1">
    <source>
        <dbReference type="ARBA" id="ARBA00022679"/>
    </source>
</evidence>
<keyword evidence="1 4" id="KW-0808">Transferase</keyword>
<feature type="domain" description="N-acetyltransferase" evidence="3">
    <location>
        <begin position="1"/>
        <end position="148"/>
    </location>
</feature>
<evidence type="ECO:0000313" key="5">
    <source>
        <dbReference type="Proteomes" id="UP000532440"/>
    </source>
</evidence>
<evidence type="ECO:0000313" key="4">
    <source>
        <dbReference type="EMBL" id="MBB5271553.1"/>
    </source>
</evidence>
<sequence>MKLRLATVEDLPAICVLGRLMHEESTFAPMDYDIDRVKETVSDLMDKSQLVLVAEDTNGEVVGGILGKVTQSWFGNDLVANELGLFIHPDHRGGMLAARLVKTFVRWARMAGAKQIRPGVISGCDLAVGLYERLGFRNCGATFLMEGA</sequence>
<dbReference type="PROSITE" id="PS51186">
    <property type="entry name" value="GNAT"/>
    <property type="match status" value="1"/>
</dbReference>
<dbReference type="RefSeq" id="WP_183966020.1">
    <property type="nucleotide sequence ID" value="NZ_BAABEW010000001.1"/>
</dbReference>
<proteinExistence type="predicted"/>
<evidence type="ECO:0000256" key="2">
    <source>
        <dbReference type="ARBA" id="ARBA00023315"/>
    </source>
</evidence>
<dbReference type="InterPro" id="IPR050832">
    <property type="entry name" value="Bact_Acetyltransf"/>
</dbReference>
<gene>
    <name evidence="4" type="ORF">HNQ70_001563</name>
</gene>
<dbReference type="Pfam" id="PF00583">
    <property type="entry name" value="Acetyltransf_1"/>
    <property type="match status" value="1"/>
</dbReference>
<dbReference type="InterPro" id="IPR016181">
    <property type="entry name" value="Acyl_CoA_acyltransferase"/>
</dbReference>
<dbReference type="CDD" id="cd04301">
    <property type="entry name" value="NAT_SF"/>
    <property type="match status" value="1"/>
</dbReference>
<dbReference type="InterPro" id="IPR000182">
    <property type="entry name" value="GNAT_dom"/>
</dbReference>
<keyword evidence="2 4" id="KW-0012">Acyltransferase</keyword>
<dbReference type="GO" id="GO:0016747">
    <property type="term" value="F:acyltransferase activity, transferring groups other than amino-acyl groups"/>
    <property type="evidence" value="ECO:0007669"/>
    <property type="project" value="InterPro"/>
</dbReference>
<protein>
    <submittedName>
        <fullName evidence="4">L-amino acid N-acyltransferase YncA</fullName>
    </submittedName>
</protein>
<dbReference type="Proteomes" id="UP000532440">
    <property type="component" value="Unassembled WGS sequence"/>
</dbReference>
<dbReference type="AlphaFoldDB" id="A0A7W8HHT1"/>
<dbReference type="EMBL" id="JACHGB010000003">
    <property type="protein sequence ID" value="MBB5271553.1"/>
    <property type="molecule type" value="Genomic_DNA"/>
</dbReference>
<name>A0A7W8HHT1_9BURK</name>
<dbReference type="Gene3D" id="3.40.630.30">
    <property type="match status" value="1"/>
</dbReference>
<dbReference type="SUPFAM" id="SSF55729">
    <property type="entry name" value="Acyl-CoA N-acyltransferases (Nat)"/>
    <property type="match status" value="1"/>
</dbReference>
<accession>A0A7W8HHT1</accession>